<evidence type="ECO:0000313" key="2">
    <source>
        <dbReference type="Proteomes" id="UP000001505"/>
    </source>
</evidence>
<evidence type="ECO:0000313" key="1">
    <source>
        <dbReference type="EMBL" id="ADI39135.1"/>
    </source>
</evidence>
<dbReference type="AlphaFoldDB" id="D6YST9"/>
<protein>
    <submittedName>
        <fullName evidence="1">Uncharacterized protein</fullName>
    </submittedName>
</protein>
<dbReference type="HOGENOM" id="CLU_3399116_0_0_0"/>
<sequence>MLLNISSFHLQFPFIYQWIIEIKKYLSMKNF</sequence>
<proteinExistence type="predicted"/>
<dbReference type="Proteomes" id="UP000001505">
    <property type="component" value="Chromosome"/>
</dbReference>
<gene>
    <name evidence="1" type="ordered locus">wcw_1795</name>
</gene>
<dbReference type="EMBL" id="CP001928">
    <property type="protein sequence ID" value="ADI39135.1"/>
    <property type="molecule type" value="Genomic_DNA"/>
</dbReference>
<keyword evidence="2" id="KW-1185">Reference proteome</keyword>
<accession>D6YST9</accession>
<reference evidence="1 2" key="1">
    <citation type="journal article" date="2010" name="PLoS ONE">
        <title>The Waddlia genome: a window into chlamydial biology.</title>
        <authorList>
            <person name="Bertelli C."/>
            <person name="Collyn F."/>
            <person name="Croxatto A."/>
            <person name="Ruckert C."/>
            <person name="Polkinghorne A."/>
            <person name="Kebbi-Beghdadi C."/>
            <person name="Goesmann A."/>
            <person name="Vaughan L."/>
            <person name="Greub G."/>
        </authorList>
    </citation>
    <scope>NUCLEOTIDE SEQUENCE [LARGE SCALE GENOMIC DNA]</scope>
    <source>
        <strain evidence="2">ATCC VR-1470 / WSU 86-1044</strain>
    </source>
</reference>
<organism evidence="1 2">
    <name type="scientific">Waddlia chondrophila (strain ATCC VR-1470 / WSU 86-1044)</name>
    <dbReference type="NCBI Taxonomy" id="716544"/>
    <lineage>
        <taxon>Bacteria</taxon>
        <taxon>Pseudomonadati</taxon>
        <taxon>Chlamydiota</taxon>
        <taxon>Chlamydiia</taxon>
        <taxon>Parachlamydiales</taxon>
        <taxon>Waddliaceae</taxon>
        <taxon>Waddlia</taxon>
    </lineage>
</organism>
<dbReference type="KEGG" id="wch:wcw_1795"/>
<name>D6YST9_WADCW</name>